<protein>
    <submittedName>
        <fullName evidence="4">Unnamed protein product</fullName>
    </submittedName>
</protein>
<sequence length="680" mass="77097">MNVLNSLQNSTSNLIHLNLGPEPNTIPNTSPSLIFFSIINPNLIENNNSESVEVQKQQIVCFISFEEREISDNEKVKHVGLIRGLNDFALKFLSNDDDKDEDNILNHIDTDKSRIVVGRLESDFWFICGFRFGTINGEFVQRGLAPPDYLVNLFEQGHKLFFINFGSLENNLTISNGNKKIESWWKTWLLNRFEFSSSFNMNDKGFLNLLEGHRVSSVIEPVGFIDNLRIKIDELIESNQDIQDVFVLNTNWTPSKNFGSIFVNPKSPFKKESLTDLLNILEALDFEFGLSTYSLTSYNIPSLKSYTTNLKRLNSIAADGTLFDRSLLQPALFLHDQLTNKVFNPFTTAFTSMTNFTTSILPNPMNLVPPMPNQLVPKMNISFFGLGSSANQATNAERSTEEEVEGSIAPTSGDSVNSSTSNGGPLQAVESTAESHSSNISIQEGLEVADKTGNFLLGYTKDKSIVIRDIYLRDAKTNMPTKCKLVIYELNGILFGLLHKTDAVNLQKPSYFVSLQKTLDHMFEVYFQDLIVNQLTDLEQNFNTKSSFYYVVHDPSTNSYKTSLPNIPDGEDIKEFKMFASKSTDTTLETLGSRSQSINLNLNIINYLINDARLFKLENSEKLIKLNRFWWCLFLVFEGKRVIILKRFNSRQIKFESNDSITIFGPEVVSWFKENVENSP</sequence>
<dbReference type="InterPro" id="IPR013176">
    <property type="entry name" value="Ccz1"/>
</dbReference>
<dbReference type="PANTHER" id="PTHR13056">
    <property type="entry name" value="VACUOLAR FUSION PROTEIN CCZ1 HOMOLOG-RELATED"/>
    <property type="match status" value="1"/>
</dbReference>
<dbReference type="EMBL" id="BSXU01001514">
    <property type="protein sequence ID" value="GMG28331.1"/>
    <property type="molecule type" value="Genomic_DNA"/>
</dbReference>
<evidence type="ECO:0000259" key="3">
    <source>
        <dbReference type="Pfam" id="PF19031"/>
    </source>
</evidence>
<dbReference type="Proteomes" id="UP001165063">
    <property type="component" value="Unassembled WGS sequence"/>
</dbReference>
<keyword evidence="5" id="KW-1185">Reference proteome</keyword>
<reference evidence="4" key="1">
    <citation type="submission" date="2023-04" db="EMBL/GenBank/DDBJ databases">
        <title>Ambrosiozyma monospora NBRC 1965.</title>
        <authorList>
            <person name="Ichikawa N."/>
            <person name="Sato H."/>
            <person name="Tonouchi N."/>
        </authorList>
    </citation>
    <scope>NUCLEOTIDE SEQUENCE</scope>
    <source>
        <strain evidence="4">NBRC 1965</strain>
    </source>
</reference>
<comment type="similarity">
    <text evidence="1">Belongs to the CCZ1 family.</text>
</comment>
<proteinExistence type="inferred from homology"/>
<dbReference type="GO" id="GO:0016192">
    <property type="term" value="P:vesicle-mediated transport"/>
    <property type="evidence" value="ECO:0007669"/>
    <property type="project" value="InterPro"/>
</dbReference>
<dbReference type="Pfam" id="PF19031">
    <property type="entry name" value="Intu_longin_1"/>
    <property type="match status" value="1"/>
</dbReference>
<gene>
    <name evidence="4" type="ORF">Amon01_000356500</name>
</gene>
<feature type="region of interest" description="Disordered" evidence="2">
    <location>
        <begin position="392"/>
        <end position="434"/>
    </location>
</feature>
<dbReference type="GO" id="GO:0035658">
    <property type="term" value="C:Mon1-Ccz1 complex"/>
    <property type="evidence" value="ECO:0007669"/>
    <property type="project" value="InterPro"/>
</dbReference>
<accession>A0A9W6YWP4</accession>
<dbReference type="InterPro" id="IPR043987">
    <property type="entry name" value="CCZ1/INTU/HSP4_longin_1"/>
</dbReference>
<evidence type="ECO:0000256" key="2">
    <source>
        <dbReference type="SAM" id="MobiDB-lite"/>
    </source>
</evidence>
<feature type="domain" description="CCZ1/INTU/HSP4 first Longin" evidence="3">
    <location>
        <begin position="49"/>
        <end position="130"/>
    </location>
</feature>
<feature type="compositionally biased region" description="Polar residues" evidence="2">
    <location>
        <begin position="409"/>
        <end position="434"/>
    </location>
</feature>
<organism evidence="4 5">
    <name type="scientific">Ambrosiozyma monospora</name>
    <name type="common">Yeast</name>
    <name type="synonym">Endomycopsis monosporus</name>
    <dbReference type="NCBI Taxonomy" id="43982"/>
    <lineage>
        <taxon>Eukaryota</taxon>
        <taxon>Fungi</taxon>
        <taxon>Dikarya</taxon>
        <taxon>Ascomycota</taxon>
        <taxon>Saccharomycotina</taxon>
        <taxon>Pichiomycetes</taxon>
        <taxon>Pichiales</taxon>
        <taxon>Pichiaceae</taxon>
        <taxon>Ambrosiozyma</taxon>
    </lineage>
</organism>
<dbReference type="PANTHER" id="PTHR13056:SF0">
    <property type="entry name" value="VACUOLAR FUSION PROTEIN CCZ1 HOMOLOG-RELATED"/>
    <property type="match status" value="1"/>
</dbReference>
<dbReference type="OrthoDB" id="240546at2759"/>
<evidence type="ECO:0000313" key="5">
    <source>
        <dbReference type="Proteomes" id="UP001165063"/>
    </source>
</evidence>
<evidence type="ECO:0000256" key="1">
    <source>
        <dbReference type="ARBA" id="ARBA00005352"/>
    </source>
</evidence>
<name>A0A9W6YWP4_AMBMO</name>
<dbReference type="AlphaFoldDB" id="A0A9W6YWP4"/>
<evidence type="ECO:0000313" key="4">
    <source>
        <dbReference type="EMBL" id="GMG28331.1"/>
    </source>
</evidence>
<comment type="caution">
    <text evidence="4">The sequence shown here is derived from an EMBL/GenBank/DDBJ whole genome shotgun (WGS) entry which is preliminary data.</text>
</comment>